<feature type="domain" description="HTH lacI-type" evidence="4">
    <location>
        <begin position="1"/>
        <end position="53"/>
    </location>
</feature>
<evidence type="ECO:0000256" key="3">
    <source>
        <dbReference type="ARBA" id="ARBA00023163"/>
    </source>
</evidence>
<keyword evidence="6" id="KW-1185">Reference proteome</keyword>
<dbReference type="PROSITE" id="PS50932">
    <property type="entry name" value="HTH_LACI_2"/>
    <property type="match status" value="1"/>
</dbReference>
<dbReference type="SUPFAM" id="SSF53822">
    <property type="entry name" value="Periplasmic binding protein-like I"/>
    <property type="match status" value="1"/>
</dbReference>
<keyword evidence="1" id="KW-0805">Transcription regulation</keyword>
<proteinExistence type="predicted"/>
<accession>A0ABX1FWD1</accession>
<dbReference type="InterPro" id="IPR000843">
    <property type="entry name" value="HTH_LacI"/>
</dbReference>
<evidence type="ECO:0000256" key="1">
    <source>
        <dbReference type="ARBA" id="ARBA00023015"/>
    </source>
</evidence>
<dbReference type="EMBL" id="VSRL01000320">
    <property type="protein sequence ID" value="NKE63139.1"/>
    <property type="molecule type" value="Genomic_DNA"/>
</dbReference>
<organism evidence="5 6">
    <name type="scientific">Lentzea indica</name>
    <dbReference type="NCBI Taxonomy" id="2604800"/>
    <lineage>
        <taxon>Bacteria</taxon>
        <taxon>Bacillati</taxon>
        <taxon>Actinomycetota</taxon>
        <taxon>Actinomycetes</taxon>
        <taxon>Pseudonocardiales</taxon>
        <taxon>Pseudonocardiaceae</taxon>
        <taxon>Lentzea</taxon>
    </lineage>
</organism>
<evidence type="ECO:0000313" key="6">
    <source>
        <dbReference type="Proteomes" id="UP001515943"/>
    </source>
</evidence>
<dbReference type="PANTHER" id="PTHR30146">
    <property type="entry name" value="LACI-RELATED TRANSCRIPTIONAL REPRESSOR"/>
    <property type="match status" value="1"/>
</dbReference>
<dbReference type="InterPro" id="IPR010982">
    <property type="entry name" value="Lambda_DNA-bd_dom_sf"/>
</dbReference>
<dbReference type="CDD" id="cd06267">
    <property type="entry name" value="PBP1_LacI_sugar_binding-like"/>
    <property type="match status" value="1"/>
</dbReference>
<dbReference type="Pfam" id="PF00356">
    <property type="entry name" value="LacI"/>
    <property type="match status" value="1"/>
</dbReference>
<dbReference type="PANTHER" id="PTHR30146:SF109">
    <property type="entry name" value="HTH-TYPE TRANSCRIPTIONAL REGULATOR GALS"/>
    <property type="match status" value="1"/>
</dbReference>
<evidence type="ECO:0000256" key="2">
    <source>
        <dbReference type="ARBA" id="ARBA00023125"/>
    </source>
</evidence>
<dbReference type="Gene3D" id="1.10.260.40">
    <property type="entry name" value="lambda repressor-like DNA-binding domains"/>
    <property type="match status" value="1"/>
</dbReference>
<dbReference type="Gene3D" id="3.40.50.2300">
    <property type="match status" value="2"/>
</dbReference>
<gene>
    <name evidence="5" type="ORF">FXN61_43025</name>
</gene>
<dbReference type="Pfam" id="PF13377">
    <property type="entry name" value="Peripla_BP_3"/>
    <property type="match status" value="1"/>
</dbReference>
<reference evidence="5 6" key="1">
    <citation type="submission" date="2019-08" db="EMBL/GenBank/DDBJ databases">
        <title>Lentzea from Indian Himalayas.</title>
        <authorList>
            <person name="Mandal S."/>
            <person name="Mallick Gupta A."/>
            <person name="Maiti P.K."/>
            <person name="Sarkar J."/>
            <person name="Mandal S."/>
        </authorList>
    </citation>
    <scope>NUCLEOTIDE SEQUENCE [LARGE SCALE GENOMIC DNA]</scope>
    <source>
        <strain evidence="5 6">PSKA42</strain>
    </source>
</reference>
<dbReference type="InterPro" id="IPR046335">
    <property type="entry name" value="LacI/GalR-like_sensor"/>
</dbReference>
<keyword evidence="3" id="KW-0804">Transcription</keyword>
<name>A0ABX1FWD1_9PSEU</name>
<dbReference type="SUPFAM" id="SSF47413">
    <property type="entry name" value="lambda repressor-like DNA-binding domains"/>
    <property type="match status" value="1"/>
</dbReference>
<dbReference type="CDD" id="cd01392">
    <property type="entry name" value="HTH_LacI"/>
    <property type="match status" value="1"/>
</dbReference>
<protein>
    <submittedName>
        <fullName evidence="5">LacI family transcriptional regulator</fullName>
    </submittedName>
</protein>
<comment type="caution">
    <text evidence="5">The sequence shown here is derived from an EMBL/GenBank/DDBJ whole genome shotgun (WGS) entry which is preliminary data.</text>
</comment>
<sequence>MADVAAKVGVSRALVSIVFRGKEGASQETRDRVFQAAAELGYHPDTAAQLLRSHRSRHLGVLYTPAEPFHVDLIEAIYPMAEKHGYDVVLGAQTPTRAMTKAVEELLGFRTAAVLLLGDATLAEVTRLAARVPLVAVGPHLRGDAFDTVSSDDSRGARLAVEHLVELGHRHIVHVDGGVKAGAADRRRGYRAVMRKHGLPATIIPGAYTEESGALAARELLRCDPLPTAVFAGNDRCAVGIVHALRRFGLTVPGDVSVVGFDGSRAAQLPHIDLTTVRQDISGTAEAAVESAIERLDDGRTEAKHVIRKTQLIVRGTTAPPKR</sequence>
<dbReference type="InterPro" id="IPR028082">
    <property type="entry name" value="Peripla_BP_I"/>
</dbReference>
<evidence type="ECO:0000259" key="4">
    <source>
        <dbReference type="PROSITE" id="PS50932"/>
    </source>
</evidence>
<dbReference type="SMART" id="SM00354">
    <property type="entry name" value="HTH_LACI"/>
    <property type="match status" value="1"/>
</dbReference>
<dbReference type="Proteomes" id="UP001515943">
    <property type="component" value="Unassembled WGS sequence"/>
</dbReference>
<keyword evidence="2" id="KW-0238">DNA-binding</keyword>
<evidence type="ECO:0000313" key="5">
    <source>
        <dbReference type="EMBL" id="NKE63139.1"/>
    </source>
</evidence>